<dbReference type="GO" id="GO:0017056">
    <property type="term" value="F:structural constituent of nuclear pore"/>
    <property type="evidence" value="ECO:0007669"/>
    <property type="project" value="TreeGrafter"/>
</dbReference>
<organism evidence="6 7">
    <name type="scientific">Piptocephalis cylindrospora</name>
    <dbReference type="NCBI Taxonomy" id="1907219"/>
    <lineage>
        <taxon>Eukaryota</taxon>
        <taxon>Fungi</taxon>
        <taxon>Fungi incertae sedis</taxon>
        <taxon>Zoopagomycota</taxon>
        <taxon>Zoopagomycotina</taxon>
        <taxon>Zoopagomycetes</taxon>
        <taxon>Zoopagales</taxon>
        <taxon>Piptocephalidaceae</taxon>
        <taxon>Piptocephalis</taxon>
    </lineage>
</organism>
<dbReference type="InterPro" id="IPR021827">
    <property type="entry name" value="Nup186/Nup192/Nup205"/>
</dbReference>
<dbReference type="Proteomes" id="UP000267251">
    <property type="component" value="Unassembled WGS sequence"/>
</dbReference>
<dbReference type="GO" id="GO:0044611">
    <property type="term" value="C:nuclear pore inner ring"/>
    <property type="evidence" value="ECO:0007669"/>
    <property type="project" value="TreeGrafter"/>
</dbReference>
<dbReference type="OrthoDB" id="2019644at2759"/>
<evidence type="ECO:0000256" key="2">
    <source>
        <dbReference type="ARBA" id="ARBA00005892"/>
    </source>
</evidence>
<keyword evidence="4" id="KW-0539">Nucleus</keyword>
<accession>A0A4P9Y8C7</accession>
<evidence type="ECO:0000256" key="4">
    <source>
        <dbReference type="ARBA" id="ARBA00023242"/>
    </source>
</evidence>
<gene>
    <name evidence="6" type="ORF">BJ684DRAFT_19024</name>
</gene>
<comment type="subcellular location">
    <subcellularLocation>
        <location evidence="1">Nucleus</location>
    </subcellularLocation>
</comment>
<dbReference type="EMBL" id="KZ987816">
    <property type="protein sequence ID" value="RKP14581.1"/>
    <property type="molecule type" value="Genomic_DNA"/>
</dbReference>
<evidence type="ECO:0000256" key="3">
    <source>
        <dbReference type="ARBA" id="ARBA00022448"/>
    </source>
</evidence>
<feature type="region of interest" description="Disordered" evidence="5">
    <location>
        <begin position="61"/>
        <end position="85"/>
    </location>
</feature>
<proteinExistence type="inferred from homology"/>
<reference evidence="7" key="1">
    <citation type="journal article" date="2018" name="Nat. Microbiol.">
        <title>Leveraging single-cell genomics to expand the fungal tree of life.</title>
        <authorList>
            <person name="Ahrendt S.R."/>
            <person name="Quandt C.A."/>
            <person name="Ciobanu D."/>
            <person name="Clum A."/>
            <person name="Salamov A."/>
            <person name="Andreopoulos B."/>
            <person name="Cheng J.F."/>
            <person name="Woyke T."/>
            <person name="Pelin A."/>
            <person name="Henrissat B."/>
            <person name="Reynolds N.K."/>
            <person name="Benny G.L."/>
            <person name="Smith M.E."/>
            <person name="James T.Y."/>
            <person name="Grigoriev I.V."/>
        </authorList>
    </citation>
    <scope>NUCLEOTIDE SEQUENCE [LARGE SCALE GENOMIC DNA]</scope>
</reference>
<name>A0A4P9Y8C7_9FUNG</name>
<evidence type="ECO:0000256" key="5">
    <source>
        <dbReference type="SAM" id="MobiDB-lite"/>
    </source>
</evidence>
<dbReference type="PANTHER" id="PTHR31344:SF0">
    <property type="entry name" value="NUCLEAR PORE COMPLEX PROTEIN NUP205"/>
    <property type="match status" value="1"/>
</dbReference>
<keyword evidence="3" id="KW-0813">Transport</keyword>
<dbReference type="GO" id="GO:0006999">
    <property type="term" value="P:nuclear pore organization"/>
    <property type="evidence" value="ECO:0007669"/>
    <property type="project" value="TreeGrafter"/>
</dbReference>
<dbReference type="PANTHER" id="PTHR31344">
    <property type="entry name" value="NUCLEAR PORE COMPLEX PROTEIN NUP205"/>
    <property type="match status" value="1"/>
</dbReference>
<sequence>MPPSQPDNLRWWPTMWKDLTCLLETTRHHRPSRESLETLSETLQIYVPPFASLFTKADLKSPKNQQAQQDLDAGKPLSIGDSNLPSLPKESKESILHIATSLSIDFVEAAGWYLTGQDYASRLDRSPSEAAQVCCWEERLQRARALSLLLWTVARHPVAEVRDVAKSTVTSILQADWIPKIINHIKSDPPSDSAPEQTKELFHQVYRRREAQLLGHALYWAGVGQILGGDGILILVDHLAKAQGRSQECIFLISAIMAGLDAPSDRPLHSHSNQDSLDSSSSFGRSLGLGQAGRDVAEDASLIERLSKVLFPGPNVIPWRDEGMRGLLAIQLILAITRATDRHPALARRMGWKDETANRIFTLSVRSGAMLYARDHLVRAVRGEPIMGTTSLRYTSIEEFRKHREDQDMVLDQLEPFLQRIVYYLTEPLRYLKQQGEMSLEEAHVFLGTGDDKSSKDKEKAIGDAPGIDGVFDLIAAVYRDRGDAGSAWWGAERAAGFLEWSTQSRTPHILAACLRMLTALAGGQRGAAGAASFMQHRIGIRHVPGQAREESGGRNMAPTSGPRPSLCTWPHLFAVLRSYTAEGAWIGGRRMADSEATVLSPFLDLLYAVAKGSQEARREVVETKDWQALDRLFGLVGSSGVPRALKASALWALSALTGGQDPRVNQRIWKGQNSLGSPRTMDDQTQDELVLLQGTERDLRTSLEIWLLLEKSQMVPTSTPSLDVEGGAFAAELDEAEVREGRHEEARAFTALLLSLIYPSGIQGKESPSVPLSLGSGRRLPSQVRSGVTPYIKFVIRHILLRARTRHHVRAGERWLIVGQAVSLLERCVTTLDLSEYTRALSTKDSGESLSMDGLWKVALNPGHAILTMILGGEALLDELLLLVQLAMRVEVKQDTYSQTGTKAAGNNEDEEGEEEGQMRKWMLGRILSFFTQVLQVQSIYLEGFIPHLLSVTSQASSLTGLAFSTAPSSIMGERQEGVGPDPSPSTSLAWALPGPLDRLETLWATTPEALVSVALAIRLDGADGVGKHAVRLLRALARAGGQGSHRLAIVLEASGYARRIRYGVMDALDRPGLLRGLLAEEGDGISTGLEDVEIEAGREASQVAMGILRLLMDGVEDGTNTAHFFLGLNLTQAHTSSPSLLDQGGSCLGALSRLMQGSGGQELTEMAHSLVLSLLTSSRTARPLSPLLGEWVLQGLEEAMEGGEKAGEGDDGDRRALALRVYQQAWLLKASSVLLISGLADPTTEKALAKRMGGWDPRVLSFLGMVHPAEEAAASPSPLLGWALPPVVEACEGQDDRGCPRLNLDLLYHTLTTAPHSTLIRGVEDSNPWATALSPSGGGIRAGMRLGFTHNRQRALYHSAYTLVESWSQAVQAALARGKTLGITAEAGEKEGEVIQALCTRSVQWAGRGDLPVRVVESLASLTLVSSTHPILQGREEVVAEVLSVYASGRGGIGEGIQARGYLAGALLALLGHEDIRSGVMGGDWGIGTGSGPLQAVLRQAAQDALESGGEEWMILGTSLLNALLLQEECGNGQGDGGSHIIQDQLVRWQALRALIHQVRSLDTFLLSYLATQRTSQTAGDGSILGQGKVEEEGEEEVNRRQLGEKAVHLYLGRLSLFSTMASTRKGSMALMEAGLLEALGDMSFLSLGGRRDPREGGDGRLSPTYLHLMDRTLRLVRLLLTGTTAWETDLSLEGIEDGPEERDGTSRGWGEEGGGIKDRVCTLMSTHQEGLIRVDREVCGRGGTRLGGLRVLEHIMGILAGCVDDRVQRLPASLNSLPLQVLTHFGGQGWSDTLVPEVNERGLEKVSNGPVGTSPLRRRAGVVVNRMLRHALFFTEKSIGVQGNFGFPGVLTRPLITPVLNSSEPSKDSFSLSHLVLITKNAFSDLSCDTLTYEDLQQILKDPTRASSSKVKELLMLYWMEDEEGEGAQAELGKELQDKLSKMEEMGPGTLREGVNEMRTRFLPALTKRIEVALGMVEASTLLFTQHLFYYLETSSSTSGSLTTSLGAEEGGNGMGGAMTRSMFNATVYRSKATLGPEKSRVRLPPSVMVSLRNTASILVDDWIKKVRQITWESLPPGMGEDRPSGHGGGVGREEFIQVLLQHLRSVLYQQNGTSLADQGGGGLLGSISLGSAY</sequence>
<evidence type="ECO:0000313" key="7">
    <source>
        <dbReference type="Proteomes" id="UP000267251"/>
    </source>
</evidence>
<comment type="similarity">
    <text evidence="2">Belongs to the NUP186/NUP192/NUP205 family.</text>
</comment>
<keyword evidence="7" id="KW-1185">Reference proteome</keyword>
<dbReference type="Pfam" id="PF11894">
    <property type="entry name" value="Nup192"/>
    <property type="match status" value="1"/>
</dbReference>
<evidence type="ECO:0000313" key="6">
    <source>
        <dbReference type="EMBL" id="RKP14581.1"/>
    </source>
</evidence>
<evidence type="ECO:0000256" key="1">
    <source>
        <dbReference type="ARBA" id="ARBA00004123"/>
    </source>
</evidence>
<protein>
    <submittedName>
        <fullName evidence="6">Uncharacterized protein</fullName>
    </submittedName>
</protein>